<feature type="compositionally biased region" description="Basic and acidic residues" evidence="1">
    <location>
        <begin position="148"/>
        <end position="160"/>
    </location>
</feature>
<feature type="compositionally biased region" description="Gly residues" evidence="1">
    <location>
        <begin position="162"/>
        <end position="184"/>
    </location>
</feature>
<evidence type="ECO:0000256" key="1">
    <source>
        <dbReference type="SAM" id="MobiDB-lite"/>
    </source>
</evidence>
<dbReference type="OrthoDB" id="10581859at2759"/>
<keyword evidence="3" id="KW-1185">Reference proteome</keyword>
<sequence length="184" mass="20633">MTTPPIEDTTTSPSSLELLKLRQSNALLLKANTHLTTRSQLLSNKLLTSHTRIRDLKTLITDLEAEKEDLLALITKMEVEHGMARIEREFEHEMEVERRGREAEARVRGLEEEVRRERETAERKVRRVREFYEGLLVGGIKVERVERKVEGVEGEGEKATGEGVGQGAGEEAGETEGFGIGDGP</sequence>
<dbReference type="Proteomes" id="UP000809789">
    <property type="component" value="Unassembled WGS sequence"/>
</dbReference>
<dbReference type="EMBL" id="JAESVG020000001">
    <property type="protein sequence ID" value="KAG8631041.1"/>
    <property type="molecule type" value="Genomic_DNA"/>
</dbReference>
<dbReference type="AlphaFoldDB" id="A0A8K0LAX0"/>
<gene>
    <name evidence="2" type="ORF">KVT40_000181</name>
</gene>
<name>A0A8K0LAX0_9PEZI</name>
<proteinExistence type="predicted"/>
<accession>A0A8K0LAX0</accession>
<evidence type="ECO:0000313" key="2">
    <source>
        <dbReference type="EMBL" id="KAG8631041.1"/>
    </source>
</evidence>
<comment type="caution">
    <text evidence="2">The sequence shown here is derived from an EMBL/GenBank/DDBJ whole genome shotgun (WGS) entry which is preliminary data.</text>
</comment>
<protein>
    <submittedName>
        <fullName evidence="2">Uncharacterized protein</fullName>
    </submittedName>
</protein>
<feature type="region of interest" description="Disordered" evidence="1">
    <location>
        <begin position="148"/>
        <end position="184"/>
    </location>
</feature>
<reference evidence="2" key="1">
    <citation type="submission" date="2021-07" db="EMBL/GenBank/DDBJ databases">
        <title>Elsinoe batatas strain:CRI-CJ2 Genome sequencing and assembly.</title>
        <authorList>
            <person name="Huang L."/>
        </authorList>
    </citation>
    <scope>NUCLEOTIDE SEQUENCE</scope>
    <source>
        <strain evidence="2">CRI-CJ2</strain>
    </source>
</reference>
<evidence type="ECO:0000313" key="3">
    <source>
        <dbReference type="Proteomes" id="UP000809789"/>
    </source>
</evidence>
<organism evidence="2 3">
    <name type="scientific">Elsinoe batatas</name>
    <dbReference type="NCBI Taxonomy" id="2601811"/>
    <lineage>
        <taxon>Eukaryota</taxon>
        <taxon>Fungi</taxon>
        <taxon>Dikarya</taxon>
        <taxon>Ascomycota</taxon>
        <taxon>Pezizomycotina</taxon>
        <taxon>Dothideomycetes</taxon>
        <taxon>Dothideomycetidae</taxon>
        <taxon>Myriangiales</taxon>
        <taxon>Elsinoaceae</taxon>
        <taxon>Elsinoe</taxon>
    </lineage>
</organism>